<comment type="caution">
    <text evidence="2">The sequence shown here is derived from an EMBL/GenBank/DDBJ whole genome shotgun (WGS) entry which is preliminary data.</text>
</comment>
<dbReference type="AlphaFoldDB" id="A0AAE1ET28"/>
<feature type="coiled-coil region" evidence="1">
    <location>
        <begin position="1"/>
        <end position="28"/>
    </location>
</feature>
<proteinExistence type="predicted"/>
<keyword evidence="1" id="KW-0175">Coiled coil</keyword>
<sequence>MNERKRNNKEWKEEKEGYMEERRRWMRLAIRYIRHLANTLSVPIDAIYSDYDPPPYNVTSVPPNLRIQHRMYATQSASPSTHTSALTLYSSTHGLEGLEYPYMPPQAIAPTLSHDYLRETFWNTETPIPEYQY</sequence>
<organism evidence="2 3">
    <name type="scientific">Petrolisthes cinctipes</name>
    <name type="common">Flat porcelain crab</name>
    <dbReference type="NCBI Taxonomy" id="88211"/>
    <lineage>
        <taxon>Eukaryota</taxon>
        <taxon>Metazoa</taxon>
        <taxon>Ecdysozoa</taxon>
        <taxon>Arthropoda</taxon>
        <taxon>Crustacea</taxon>
        <taxon>Multicrustacea</taxon>
        <taxon>Malacostraca</taxon>
        <taxon>Eumalacostraca</taxon>
        <taxon>Eucarida</taxon>
        <taxon>Decapoda</taxon>
        <taxon>Pleocyemata</taxon>
        <taxon>Anomura</taxon>
        <taxon>Galatheoidea</taxon>
        <taxon>Porcellanidae</taxon>
        <taxon>Petrolisthes</taxon>
    </lineage>
</organism>
<keyword evidence="3" id="KW-1185">Reference proteome</keyword>
<reference evidence="2" key="1">
    <citation type="submission" date="2023-10" db="EMBL/GenBank/DDBJ databases">
        <title>Genome assemblies of two species of porcelain crab, Petrolisthes cinctipes and Petrolisthes manimaculis (Anomura: Porcellanidae).</title>
        <authorList>
            <person name="Angst P."/>
        </authorList>
    </citation>
    <scope>NUCLEOTIDE SEQUENCE</scope>
    <source>
        <strain evidence="2">PB745_01</strain>
        <tissue evidence="2">Gill</tissue>
    </source>
</reference>
<evidence type="ECO:0000313" key="2">
    <source>
        <dbReference type="EMBL" id="KAK3861059.1"/>
    </source>
</evidence>
<evidence type="ECO:0000256" key="1">
    <source>
        <dbReference type="SAM" id="Coils"/>
    </source>
</evidence>
<gene>
    <name evidence="2" type="ORF">Pcinc_032944</name>
</gene>
<dbReference type="Proteomes" id="UP001286313">
    <property type="component" value="Unassembled WGS sequence"/>
</dbReference>
<accession>A0AAE1ET28</accession>
<evidence type="ECO:0000313" key="3">
    <source>
        <dbReference type="Proteomes" id="UP001286313"/>
    </source>
</evidence>
<dbReference type="EMBL" id="JAWQEG010004572">
    <property type="protein sequence ID" value="KAK3861059.1"/>
    <property type="molecule type" value="Genomic_DNA"/>
</dbReference>
<name>A0AAE1ET28_PETCI</name>
<protein>
    <submittedName>
        <fullName evidence="2">Uncharacterized protein</fullName>
    </submittedName>
</protein>